<feature type="compositionally biased region" description="Polar residues" evidence="2">
    <location>
        <begin position="278"/>
        <end position="300"/>
    </location>
</feature>
<dbReference type="Proteomes" id="UP000624404">
    <property type="component" value="Unassembled WGS sequence"/>
</dbReference>
<evidence type="ECO:0000313" key="3">
    <source>
        <dbReference type="EMBL" id="CAD6443098.1"/>
    </source>
</evidence>
<feature type="compositionally biased region" description="Basic residues" evidence="2">
    <location>
        <begin position="243"/>
        <end position="259"/>
    </location>
</feature>
<feature type="region of interest" description="Disordered" evidence="2">
    <location>
        <begin position="138"/>
        <end position="158"/>
    </location>
</feature>
<gene>
    <name evidence="3" type="ORF">SCLTRI_LOCUS2889</name>
</gene>
<feature type="region of interest" description="Disordered" evidence="2">
    <location>
        <begin position="1"/>
        <end position="117"/>
    </location>
</feature>
<feature type="region of interest" description="Disordered" evidence="2">
    <location>
        <begin position="171"/>
        <end position="518"/>
    </location>
</feature>
<evidence type="ECO:0000313" key="4">
    <source>
        <dbReference type="Proteomes" id="UP000624404"/>
    </source>
</evidence>
<feature type="compositionally biased region" description="Polar residues" evidence="2">
    <location>
        <begin position="497"/>
        <end position="518"/>
    </location>
</feature>
<protein>
    <submittedName>
        <fullName evidence="3">7c87b4b2-8ac1-42d9-9cae-3239c1c73b01</fullName>
    </submittedName>
</protein>
<feature type="compositionally biased region" description="Low complexity" evidence="2">
    <location>
        <begin position="18"/>
        <end position="28"/>
    </location>
</feature>
<comment type="caution">
    <text evidence="3">The sequence shown here is derived from an EMBL/GenBank/DDBJ whole genome shotgun (WGS) entry which is preliminary data.</text>
</comment>
<feature type="compositionally biased region" description="Polar residues" evidence="2">
    <location>
        <begin position="1"/>
        <end position="10"/>
    </location>
</feature>
<name>A0A8H2VR04_9HELO</name>
<organism evidence="3 4">
    <name type="scientific">Sclerotinia trifoliorum</name>
    <dbReference type="NCBI Taxonomy" id="28548"/>
    <lineage>
        <taxon>Eukaryota</taxon>
        <taxon>Fungi</taxon>
        <taxon>Dikarya</taxon>
        <taxon>Ascomycota</taxon>
        <taxon>Pezizomycotina</taxon>
        <taxon>Leotiomycetes</taxon>
        <taxon>Helotiales</taxon>
        <taxon>Sclerotiniaceae</taxon>
        <taxon>Sclerotinia</taxon>
    </lineage>
</organism>
<proteinExistence type="predicted"/>
<accession>A0A8H2VR04</accession>
<reference evidence="3" key="1">
    <citation type="submission" date="2020-10" db="EMBL/GenBank/DDBJ databases">
        <authorList>
            <person name="Kusch S."/>
        </authorList>
    </citation>
    <scope>NUCLEOTIDE SEQUENCE</scope>
    <source>
        <strain evidence="3">SwB9</strain>
    </source>
</reference>
<evidence type="ECO:0000256" key="2">
    <source>
        <dbReference type="SAM" id="MobiDB-lite"/>
    </source>
</evidence>
<dbReference type="EMBL" id="CAJHIA010000009">
    <property type="protein sequence ID" value="CAD6443098.1"/>
    <property type="molecule type" value="Genomic_DNA"/>
</dbReference>
<keyword evidence="1" id="KW-0175">Coiled coil</keyword>
<feature type="compositionally biased region" description="Polar residues" evidence="2">
    <location>
        <begin position="41"/>
        <end position="51"/>
    </location>
</feature>
<keyword evidence="4" id="KW-1185">Reference proteome</keyword>
<feature type="compositionally biased region" description="Low complexity" evidence="2">
    <location>
        <begin position="474"/>
        <end position="485"/>
    </location>
</feature>
<feature type="compositionally biased region" description="Basic and acidic residues" evidence="2">
    <location>
        <begin position="312"/>
        <end position="327"/>
    </location>
</feature>
<feature type="compositionally biased region" description="Basic and acidic residues" evidence="2">
    <location>
        <begin position="213"/>
        <end position="236"/>
    </location>
</feature>
<feature type="coiled-coil region" evidence="1">
    <location>
        <begin position="519"/>
        <end position="546"/>
    </location>
</feature>
<dbReference type="OrthoDB" id="428854at2759"/>
<feature type="compositionally biased region" description="Low complexity" evidence="2">
    <location>
        <begin position="195"/>
        <end position="207"/>
    </location>
</feature>
<dbReference type="AlphaFoldDB" id="A0A8H2VR04"/>
<evidence type="ECO:0000256" key="1">
    <source>
        <dbReference type="SAM" id="Coils"/>
    </source>
</evidence>
<sequence>MSAKLQSSNPFRRKAAFPSSTISPSSIPAVNHFAGSERPANPNTENAYSESQDGEKKRPKKVRLQSPPPSSPSIPDSTSTIGEDSGPFENPMRVPREYEQDPFDSITSDISEDEVEVEVKPPRARILNPFSKTLETIENPKRDALATTPANVTTPGRASMDVDAFKRLLMTGNAGLGPSTPLQSPPVHALRDEGSSSTDTSSLSRQSIFEPIQEPHPESPRSSHEISEPGELRRTISDSSSLHVKKKPPPPSSRHHGKLIKMELRDEPMAESPLSPPQEISATTQYFPIMTSTPNRSLTDLNKPLPPAPPRESGESERESPFDRESAGKAPEPPSPSSSIRRKAAPPPPVTRRHSQLVGDSKLSRSNSGRLSPRLEEDNVSVYSIEPGRPRSDSGKAPPPPPTRKHGLSRTQSHHVSSSPSATSLPIPPPKRGSSKQGRPPSVHSIEAPSPHISKRASMQGPPPPPRARQTRNSLDVSLITSSSSNGASGEYRRSSDGSSMSQTSRYEESSAATPTGVNTNILADLSALQQEIDALRNQSQQRQRSVT</sequence>